<dbReference type="KEGG" id="tpg:TPEGAU_0542a"/>
<name>A0AAU8PE35_TREPG</name>
<evidence type="ECO:0000313" key="1">
    <source>
        <dbReference type="EMBL" id="AEZ59804.1"/>
    </source>
</evidence>
<dbReference type="AlphaFoldDB" id="A0AAU8PE35"/>
<evidence type="ECO:0000313" key="2">
    <source>
        <dbReference type="Proteomes" id="UP000008192"/>
    </source>
</evidence>
<accession>A0AAU8PE35</accession>
<reference evidence="2" key="1">
    <citation type="journal article" date="2012" name="PLoS Negl. Trop. Dis.">
        <title>Whole genome sequences of three Treponema pallidum ssp. pertenue strains: yaws and syphilis treponemes differ in less than 0.2% of the genome sequence.</title>
        <authorList>
            <person name="Cejkova D."/>
            <person name="Zobanikova M."/>
            <person name="Chen L."/>
            <person name="Pospisilova P."/>
            <person name="Strouhal M."/>
            <person name="Qin X."/>
            <person name="Mikalova L."/>
            <person name="Norris S.J."/>
            <person name="Muzny D.M."/>
            <person name="Gibbs R.A."/>
            <person name="Fulton L.L."/>
            <person name="Sodergren E."/>
            <person name="Weinstock G.M."/>
            <person name="Smajs D."/>
        </authorList>
    </citation>
    <scope>NUCLEOTIDE SEQUENCE [LARGE SCALE GENOMIC DNA]</scope>
    <source>
        <strain evidence="2">Gauthier</strain>
    </source>
</reference>
<dbReference type="Proteomes" id="UP000008192">
    <property type="component" value="Chromosome"/>
</dbReference>
<proteinExistence type="predicted"/>
<protein>
    <submittedName>
        <fullName evidence="1">Uncharacterized protein</fullName>
    </submittedName>
</protein>
<gene>
    <name evidence="1" type="ordered locus">TPEGAU_0542a</name>
</gene>
<dbReference type="EMBL" id="CP002376">
    <property type="protein sequence ID" value="AEZ59804.1"/>
    <property type="molecule type" value="Genomic_DNA"/>
</dbReference>
<organism evidence="1 2">
    <name type="scientific">Treponema pallidum subsp. pertenue (strain Gauthier)</name>
    <dbReference type="NCBI Taxonomy" id="491080"/>
    <lineage>
        <taxon>Bacteria</taxon>
        <taxon>Pseudomonadati</taxon>
        <taxon>Spirochaetota</taxon>
        <taxon>Spirochaetia</taxon>
        <taxon>Spirochaetales</taxon>
        <taxon>Treponemataceae</taxon>
        <taxon>Treponema</taxon>
    </lineage>
</organism>
<sequence length="61" mass="6344">MWGCGGAVVLFFVYEGVIIDEYFSLATGTASLPAKGPRSSSGGLSARLCASRLIHHCGGRL</sequence>